<proteinExistence type="inferred from homology"/>
<keyword evidence="5" id="KW-0326">Glycosidase</keyword>
<dbReference type="InterPro" id="IPR017853">
    <property type="entry name" value="GH"/>
</dbReference>
<keyword evidence="11" id="KW-1185">Reference proteome</keyword>
<organism evidence="10 11">
    <name type="scientific">Pedobacter rhizosphaerae</name>
    <dbReference type="NCBI Taxonomy" id="390241"/>
    <lineage>
        <taxon>Bacteria</taxon>
        <taxon>Pseudomonadati</taxon>
        <taxon>Bacteroidota</taxon>
        <taxon>Sphingobacteriia</taxon>
        <taxon>Sphingobacteriales</taxon>
        <taxon>Sphingobacteriaceae</taxon>
        <taxon>Pedobacter</taxon>
    </lineage>
</organism>
<dbReference type="InterPro" id="IPR029018">
    <property type="entry name" value="Hex-like_dom2"/>
</dbReference>
<evidence type="ECO:0000256" key="5">
    <source>
        <dbReference type="ARBA" id="ARBA00023295"/>
    </source>
</evidence>
<evidence type="ECO:0000259" key="8">
    <source>
        <dbReference type="Pfam" id="PF00728"/>
    </source>
</evidence>
<evidence type="ECO:0000259" key="9">
    <source>
        <dbReference type="Pfam" id="PF02838"/>
    </source>
</evidence>
<dbReference type="EC" id="3.2.1.52" evidence="3"/>
<dbReference type="STRING" id="390241.SAMN04488023_13341"/>
<dbReference type="PRINTS" id="PR00738">
    <property type="entry name" value="GLHYDRLASE20"/>
</dbReference>
<dbReference type="Pfam" id="PF00728">
    <property type="entry name" value="Glyco_hydro_20"/>
    <property type="match status" value="1"/>
</dbReference>
<comment type="similarity">
    <text evidence="2">Belongs to the glycosyl hydrolase 20 family.</text>
</comment>
<reference evidence="10 11" key="1">
    <citation type="submission" date="2016-10" db="EMBL/GenBank/DDBJ databases">
        <authorList>
            <person name="de Groot N.N."/>
        </authorList>
    </citation>
    <scope>NUCLEOTIDE SEQUENCE [LARGE SCALE GENOMIC DNA]</scope>
    <source>
        <strain evidence="10 11">DSM 18610</strain>
    </source>
</reference>
<keyword evidence="7" id="KW-0732">Signal</keyword>
<accession>A0A1H9USK0</accession>
<dbReference type="Gene3D" id="3.30.379.10">
    <property type="entry name" value="Chitobiase/beta-hexosaminidase domain 2-like"/>
    <property type="match status" value="1"/>
</dbReference>
<evidence type="ECO:0000313" key="10">
    <source>
        <dbReference type="EMBL" id="SES12328.1"/>
    </source>
</evidence>
<dbReference type="PANTHER" id="PTHR22600">
    <property type="entry name" value="BETA-HEXOSAMINIDASE"/>
    <property type="match status" value="1"/>
</dbReference>
<evidence type="ECO:0000256" key="7">
    <source>
        <dbReference type="SAM" id="SignalP"/>
    </source>
</evidence>
<evidence type="ECO:0000256" key="1">
    <source>
        <dbReference type="ARBA" id="ARBA00001231"/>
    </source>
</evidence>
<feature type="chain" id="PRO_5011457869" description="beta-N-acetylhexosaminidase" evidence="7">
    <location>
        <begin position="22"/>
        <end position="660"/>
    </location>
</feature>
<gene>
    <name evidence="10" type="ORF">SAMN04488023_13341</name>
</gene>
<dbReference type="SUPFAM" id="SSF51445">
    <property type="entry name" value="(Trans)glycosidases"/>
    <property type="match status" value="1"/>
</dbReference>
<dbReference type="PANTHER" id="PTHR22600:SF57">
    <property type="entry name" value="BETA-N-ACETYLHEXOSAMINIDASE"/>
    <property type="match status" value="1"/>
</dbReference>
<dbReference type="Pfam" id="PF02838">
    <property type="entry name" value="Glyco_hydro_20b"/>
    <property type="match status" value="1"/>
</dbReference>
<name>A0A1H9USK0_9SPHI</name>
<dbReference type="SUPFAM" id="SSF55545">
    <property type="entry name" value="beta-N-acetylhexosaminidase-like domain"/>
    <property type="match status" value="1"/>
</dbReference>
<dbReference type="Gene3D" id="3.20.20.80">
    <property type="entry name" value="Glycosidases"/>
    <property type="match status" value="1"/>
</dbReference>
<dbReference type="InterPro" id="IPR025705">
    <property type="entry name" value="Beta_hexosaminidase_sua/sub"/>
</dbReference>
<dbReference type="InterPro" id="IPR015882">
    <property type="entry name" value="HEX_bac_N"/>
</dbReference>
<evidence type="ECO:0000256" key="2">
    <source>
        <dbReference type="ARBA" id="ARBA00006285"/>
    </source>
</evidence>
<evidence type="ECO:0000256" key="3">
    <source>
        <dbReference type="ARBA" id="ARBA00012663"/>
    </source>
</evidence>
<feature type="signal peptide" evidence="7">
    <location>
        <begin position="1"/>
        <end position="21"/>
    </location>
</feature>
<evidence type="ECO:0000256" key="4">
    <source>
        <dbReference type="ARBA" id="ARBA00022801"/>
    </source>
</evidence>
<dbReference type="GO" id="GO:0030203">
    <property type="term" value="P:glycosaminoglycan metabolic process"/>
    <property type="evidence" value="ECO:0007669"/>
    <property type="project" value="TreeGrafter"/>
</dbReference>
<dbReference type="Proteomes" id="UP000199572">
    <property type="component" value="Unassembled WGS sequence"/>
</dbReference>
<dbReference type="GO" id="GO:0016020">
    <property type="term" value="C:membrane"/>
    <property type="evidence" value="ECO:0007669"/>
    <property type="project" value="TreeGrafter"/>
</dbReference>
<dbReference type="GO" id="GO:0005975">
    <property type="term" value="P:carbohydrate metabolic process"/>
    <property type="evidence" value="ECO:0007669"/>
    <property type="project" value="InterPro"/>
</dbReference>
<sequence>MKYIGCIIVLLFIALAVQSQVETDRVLLPDVQAYKMGSRTFKPGKNLEVLSTVDSFKAEVNWLGNNPIQGGVDVVQQKEGNGSIQKIQLSTSSEPFFKEHPDGYRINIDQNSIQITAGTAAGIHYGALTLSQLFDSGKIRVGVIQDYPAFSWRGYMVDVGRNYQSIALLKQQIDVMAAHKLNVFHLHLTEDIAWRLAIKKYPQLTSAASMQRNKGMFYSEAELKELIQYCKERYITLVPEIDMPGHSAAFKRAMGVDMQSDSGIVILKNILREFITTYQLPYLHIGADEVKITNKNFVPEISSYIESFGIKVIGWEPGGNFNASTIRQLWMDDAGLTSGKNKIQYIDSRHLYLNHIDPLESVVTIFFRQLADVDEGNAEALGATLCLWPDRAIAKENDAIEMNAVYPAMLAFAERSWLGKGYKGWVTNMDGNGAEALSVFQDFEKRLMEHKKRHFSGLSFPYQKQSDIVWKLFGPFSNGGNVAKPFEPEQETFDLDKQDATQKALGGTVILRHWWAPKIIAALERPAENTTWYAFRKIWSDQDVVKPFWVGFNNLSRSQATDTPQKGTWDNHGSQIWVNDKIVPPPAWKNAGQRGNLEIPLVDEGYEYREPTLIKLKKGWNTIRIKVPIASFKGKDWNNPQKWMFTFVEMSTSDRKNQSH</sequence>
<dbReference type="AlphaFoldDB" id="A0A1H9USK0"/>
<dbReference type="OrthoDB" id="1006965at2"/>
<protein>
    <recommendedName>
        <fullName evidence="3">beta-N-acetylhexosaminidase</fullName>
        <ecNumber evidence="3">3.2.1.52</ecNumber>
    </recommendedName>
</protein>
<dbReference type="RefSeq" id="WP_090887721.1">
    <property type="nucleotide sequence ID" value="NZ_FOGG01000033.1"/>
</dbReference>
<evidence type="ECO:0000313" key="11">
    <source>
        <dbReference type="Proteomes" id="UP000199572"/>
    </source>
</evidence>
<feature type="domain" description="Beta-hexosaminidase bacterial type N-terminal" evidence="9">
    <location>
        <begin position="27"/>
        <end position="147"/>
    </location>
</feature>
<dbReference type="GO" id="GO:0004563">
    <property type="term" value="F:beta-N-acetylhexosaminidase activity"/>
    <property type="evidence" value="ECO:0007669"/>
    <property type="project" value="UniProtKB-EC"/>
</dbReference>
<feature type="domain" description="Glycoside hydrolase family 20 catalytic" evidence="8">
    <location>
        <begin position="150"/>
        <end position="254"/>
    </location>
</feature>
<dbReference type="InterPro" id="IPR015883">
    <property type="entry name" value="Glyco_hydro_20_cat"/>
</dbReference>
<feature type="active site" description="Proton donor" evidence="6">
    <location>
        <position position="289"/>
    </location>
</feature>
<comment type="catalytic activity">
    <reaction evidence="1">
        <text>Hydrolysis of terminal non-reducing N-acetyl-D-hexosamine residues in N-acetyl-beta-D-hexosaminides.</text>
        <dbReference type="EC" id="3.2.1.52"/>
    </reaction>
</comment>
<dbReference type="EMBL" id="FOGG01000033">
    <property type="protein sequence ID" value="SES12328.1"/>
    <property type="molecule type" value="Genomic_DNA"/>
</dbReference>
<keyword evidence="4 10" id="KW-0378">Hydrolase</keyword>
<evidence type="ECO:0000256" key="6">
    <source>
        <dbReference type="PIRSR" id="PIRSR625705-1"/>
    </source>
</evidence>